<keyword evidence="9 12" id="KW-0406">Ion transport</keyword>
<organism evidence="14">
    <name type="scientific">Elateroidea sp. BMNH 1274768</name>
    <dbReference type="NCBI Taxonomy" id="1796502"/>
    <lineage>
        <taxon>Eukaryota</taxon>
        <taxon>Metazoa</taxon>
        <taxon>Ecdysozoa</taxon>
        <taxon>Arthropoda</taxon>
        <taxon>Hexapoda</taxon>
        <taxon>Insecta</taxon>
        <taxon>Pterygota</taxon>
        <taxon>Neoptera</taxon>
        <taxon>Endopterygota</taxon>
        <taxon>Coleoptera</taxon>
        <taxon>Polyphaga</taxon>
        <taxon>Elateriformia</taxon>
        <taxon>Elateroidea</taxon>
    </lineage>
</organism>
<comment type="subunit">
    <text evidence="3">F-type ATPases have 2 components, CF(1) - the catalytic core - and CF(0) - the membrane proton channel.</text>
</comment>
<keyword evidence="11 13" id="KW-0472">Membrane</keyword>
<reference evidence="14" key="1">
    <citation type="submission" date="2015-09" db="EMBL/GenBank/DDBJ databases">
        <title>Capturing the unknown biodiversity of arthropods in tropical forests using metagenomics.</title>
        <authorList>
            <person name="Andujar C."/>
            <person name="Creedy T.J."/>
            <person name="Garner B."/>
            <person name="Canty R."/>
            <person name="Warner H.B."/>
            <person name="Lipecki J."/>
            <person name="Crampton-Platt A."/>
            <person name="Gabrielli M."/>
            <person name="Croydon-Veleslavov I.A."/>
            <person name="Lim J.L."/>
            <person name="Linard B."/>
            <person name="Vogler A."/>
        </authorList>
    </citation>
    <scope>NUCLEOTIDE SEQUENCE</scope>
</reference>
<dbReference type="EMBL" id="KT696271">
    <property type="protein sequence ID" value="AML25798.1"/>
    <property type="molecule type" value="Genomic_DNA"/>
</dbReference>
<keyword evidence="5 12" id="KW-0138">CF(0)</keyword>
<evidence type="ECO:0000256" key="12">
    <source>
        <dbReference type="RuleBase" id="RU003661"/>
    </source>
</evidence>
<dbReference type="Pfam" id="PF00895">
    <property type="entry name" value="ATP-synt_8"/>
    <property type="match status" value="1"/>
</dbReference>
<keyword evidence="4 12" id="KW-0813">Transport</keyword>
<evidence type="ECO:0000256" key="7">
    <source>
        <dbReference type="ARBA" id="ARBA00022781"/>
    </source>
</evidence>
<comment type="subcellular location">
    <subcellularLocation>
        <location evidence="1 12">Mitochondrion membrane</location>
        <topology evidence="1 12">Single-pass membrane protein</topology>
    </subcellularLocation>
</comment>
<keyword evidence="8 13" id="KW-1133">Transmembrane helix</keyword>
<evidence type="ECO:0000256" key="10">
    <source>
        <dbReference type="ARBA" id="ARBA00023128"/>
    </source>
</evidence>
<accession>A0A140EGH7</accession>
<protein>
    <recommendedName>
        <fullName evidence="12">ATP synthase complex subunit 8</fullName>
    </recommendedName>
</protein>
<sequence length="52" mass="6434">MPQMAPMGWFMLFSTFCLTLMIFVSLNYFIFIYKNNSKFSTKKENLYMNWKW</sequence>
<dbReference type="GO" id="GO:0031966">
    <property type="term" value="C:mitochondrial membrane"/>
    <property type="evidence" value="ECO:0007669"/>
    <property type="project" value="UniProtKB-SubCell"/>
</dbReference>
<evidence type="ECO:0000256" key="11">
    <source>
        <dbReference type="ARBA" id="ARBA00023136"/>
    </source>
</evidence>
<evidence type="ECO:0000313" key="14">
    <source>
        <dbReference type="EMBL" id="AML25798.1"/>
    </source>
</evidence>
<dbReference type="GO" id="GO:0015078">
    <property type="term" value="F:proton transmembrane transporter activity"/>
    <property type="evidence" value="ECO:0007669"/>
    <property type="project" value="InterPro"/>
</dbReference>
<evidence type="ECO:0000256" key="9">
    <source>
        <dbReference type="ARBA" id="ARBA00023065"/>
    </source>
</evidence>
<evidence type="ECO:0000256" key="13">
    <source>
        <dbReference type="SAM" id="Phobius"/>
    </source>
</evidence>
<dbReference type="GO" id="GO:0045259">
    <property type="term" value="C:proton-transporting ATP synthase complex"/>
    <property type="evidence" value="ECO:0007669"/>
    <property type="project" value="UniProtKB-KW"/>
</dbReference>
<evidence type="ECO:0000256" key="6">
    <source>
        <dbReference type="ARBA" id="ARBA00022692"/>
    </source>
</evidence>
<keyword evidence="10 12" id="KW-0496">Mitochondrion</keyword>
<proteinExistence type="inferred from homology"/>
<evidence type="ECO:0000256" key="3">
    <source>
        <dbReference type="ARBA" id="ARBA00011291"/>
    </source>
</evidence>
<evidence type="ECO:0000256" key="5">
    <source>
        <dbReference type="ARBA" id="ARBA00022547"/>
    </source>
</evidence>
<evidence type="ECO:0000256" key="8">
    <source>
        <dbReference type="ARBA" id="ARBA00022989"/>
    </source>
</evidence>
<geneLocation type="mitochondrion" evidence="14"/>
<dbReference type="InterPro" id="IPR001421">
    <property type="entry name" value="ATP8_metazoa"/>
</dbReference>
<dbReference type="AlphaFoldDB" id="A0A140EGH7"/>
<evidence type="ECO:0000256" key="2">
    <source>
        <dbReference type="ARBA" id="ARBA00008892"/>
    </source>
</evidence>
<dbReference type="GO" id="GO:0015986">
    <property type="term" value="P:proton motive force-driven ATP synthesis"/>
    <property type="evidence" value="ECO:0007669"/>
    <property type="project" value="InterPro"/>
</dbReference>
<feature type="transmembrane region" description="Helical" evidence="13">
    <location>
        <begin position="12"/>
        <end position="33"/>
    </location>
</feature>
<evidence type="ECO:0000256" key="4">
    <source>
        <dbReference type="ARBA" id="ARBA00022448"/>
    </source>
</evidence>
<comment type="similarity">
    <text evidence="2 12">Belongs to the ATPase protein 8 family.</text>
</comment>
<keyword evidence="6 12" id="KW-0812">Transmembrane</keyword>
<keyword evidence="7 12" id="KW-0375">Hydrogen ion transport</keyword>
<name>A0A140EGH7_9COLE</name>
<gene>
    <name evidence="14" type="primary">ATP8</name>
</gene>
<evidence type="ECO:0000256" key="1">
    <source>
        <dbReference type="ARBA" id="ARBA00004304"/>
    </source>
</evidence>